<reference evidence="9 10" key="1">
    <citation type="submission" date="2018-08" db="EMBL/GenBank/DDBJ databases">
        <title>Genomic Encyclopedia of Archaeal and Bacterial Type Strains, Phase II (KMG-II): from individual species to whole genera.</title>
        <authorList>
            <person name="Goeker M."/>
        </authorList>
    </citation>
    <scope>NUCLEOTIDE SEQUENCE [LARGE SCALE GENOMIC DNA]</scope>
    <source>
        <strain evidence="9 10">DSM 2261</strain>
    </source>
</reference>
<dbReference type="Pfam" id="PF00672">
    <property type="entry name" value="HAMP"/>
    <property type="match status" value="1"/>
</dbReference>
<protein>
    <submittedName>
        <fullName evidence="9">Methyl-accepting chemotaxis protein</fullName>
    </submittedName>
</protein>
<dbReference type="CDD" id="cd19411">
    <property type="entry name" value="MCP2201-like_sensor"/>
    <property type="match status" value="1"/>
</dbReference>
<feature type="compositionally biased region" description="Low complexity" evidence="5">
    <location>
        <begin position="513"/>
        <end position="548"/>
    </location>
</feature>
<keyword evidence="10" id="KW-1185">Reference proteome</keyword>
<dbReference type="InterPro" id="IPR047347">
    <property type="entry name" value="YvaQ-like_sensor"/>
</dbReference>
<dbReference type="CDD" id="cd06225">
    <property type="entry name" value="HAMP"/>
    <property type="match status" value="1"/>
</dbReference>
<keyword evidence="3" id="KW-0807">Transducer</keyword>
<evidence type="ECO:0000256" key="1">
    <source>
        <dbReference type="ARBA" id="ARBA00022500"/>
    </source>
</evidence>
<dbReference type="PRINTS" id="PR00260">
    <property type="entry name" value="CHEMTRNSDUCR"/>
</dbReference>
<dbReference type="EMBL" id="QUMU01000007">
    <property type="protein sequence ID" value="REG29752.1"/>
    <property type="molecule type" value="Genomic_DNA"/>
</dbReference>
<feature type="compositionally biased region" description="Polar residues" evidence="5">
    <location>
        <begin position="291"/>
        <end position="306"/>
    </location>
</feature>
<dbReference type="SUPFAM" id="SSF58104">
    <property type="entry name" value="Methyl-accepting chemotaxis protein (MCP) signaling domain"/>
    <property type="match status" value="1"/>
</dbReference>
<keyword evidence="6" id="KW-1133">Transmembrane helix</keyword>
<proteinExistence type="inferred from homology"/>
<organism evidence="9 10">
    <name type="scientific">Archangium gephyra</name>
    <dbReference type="NCBI Taxonomy" id="48"/>
    <lineage>
        <taxon>Bacteria</taxon>
        <taxon>Pseudomonadati</taxon>
        <taxon>Myxococcota</taxon>
        <taxon>Myxococcia</taxon>
        <taxon>Myxococcales</taxon>
        <taxon>Cystobacterineae</taxon>
        <taxon>Archangiaceae</taxon>
        <taxon>Archangium</taxon>
    </lineage>
</organism>
<dbReference type="InterPro" id="IPR004090">
    <property type="entry name" value="Chemotax_Me-accpt_rcpt"/>
</dbReference>
<dbReference type="Pfam" id="PF12729">
    <property type="entry name" value="4HB_MCP_1"/>
    <property type="match status" value="1"/>
</dbReference>
<dbReference type="SMART" id="SM00304">
    <property type="entry name" value="HAMP"/>
    <property type="match status" value="1"/>
</dbReference>
<dbReference type="Pfam" id="PF00015">
    <property type="entry name" value="MCPsignal"/>
    <property type="match status" value="1"/>
</dbReference>
<feature type="region of interest" description="Disordered" evidence="5">
    <location>
        <begin position="496"/>
        <end position="558"/>
    </location>
</feature>
<dbReference type="Gene3D" id="1.10.287.950">
    <property type="entry name" value="Methyl-accepting chemotaxis protein"/>
    <property type="match status" value="1"/>
</dbReference>
<evidence type="ECO:0000256" key="2">
    <source>
        <dbReference type="ARBA" id="ARBA00029447"/>
    </source>
</evidence>
<evidence type="ECO:0000256" key="4">
    <source>
        <dbReference type="SAM" id="Coils"/>
    </source>
</evidence>
<evidence type="ECO:0000256" key="6">
    <source>
        <dbReference type="SAM" id="Phobius"/>
    </source>
</evidence>
<keyword evidence="6" id="KW-0472">Membrane</keyword>
<dbReference type="Proteomes" id="UP000256345">
    <property type="component" value="Unassembled WGS sequence"/>
</dbReference>
<evidence type="ECO:0000256" key="5">
    <source>
        <dbReference type="SAM" id="MobiDB-lite"/>
    </source>
</evidence>
<sequence length="558" mass="60122">MTWFHDLKIASKLLVAFLALSTFTLLLGVFALRQMEVMNDATDEVTDILVPSLSYVSDANTDTSDFLIAELQHVLSTDPMQMAQYEREMQQLLETINQGLSRYVPLIRLEDERRLYENFSRDWKHYLLEHEKVVALSRSGQQEAARVLYNERSRPAYSAAINSLEELVVVLQKASRKASDYSDTTHALARGWILSAMGVSLVLGLLLSVLIARVISRPLNEAVTVADRIAEGDLTVRITAETQDETGRLLGALERMVRKLAQVIGEVREGASALASASSQVSSSSQSLSQGTSEQASSVEETTSSLEQMTASITQNRGHGRQMEEMAVQGAKDAEEGGRAVKETVAAMGSIAEKISIIEEIAYQTNLLALNAAIEAARAGEHGKGFAVVATEVRKLAERSRTAAKEISGLATSSVKVATRSGQLLEESYTEVVAASAEQTSGVAQMNKAMQHVDQVTQRNASASEELASTAEELSSQAEALSQLVSFFRMVEGPERGWRQAPRPMGGGRSLPGAQSAGHALKAAAGALGHPGAPAPRASAPAPAPAALPDEDREFKRF</sequence>
<feature type="domain" description="Methyl-accepting transducer" evidence="7">
    <location>
        <begin position="270"/>
        <end position="489"/>
    </location>
</feature>
<keyword evidence="1" id="KW-0145">Chemotaxis</keyword>
<dbReference type="InterPro" id="IPR003660">
    <property type="entry name" value="HAMP_dom"/>
</dbReference>
<dbReference type="InterPro" id="IPR051310">
    <property type="entry name" value="MCP_chemotaxis"/>
</dbReference>
<dbReference type="RefSeq" id="WP_116120422.1">
    <property type="nucleotide sequence ID" value="NZ_QUMU01000007.1"/>
</dbReference>
<keyword evidence="6" id="KW-0812">Transmembrane</keyword>
<evidence type="ECO:0000313" key="9">
    <source>
        <dbReference type="EMBL" id="REG29752.1"/>
    </source>
</evidence>
<dbReference type="PANTHER" id="PTHR43531:SF11">
    <property type="entry name" value="METHYL-ACCEPTING CHEMOTAXIS PROTEIN 3"/>
    <property type="match status" value="1"/>
</dbReference>
<comment type="similarity">
    <text evidence="2">Belongs to the methyl-accepting chemotaxis (MCP) protein family.</text>
</comment>
<comment type="caution">
    <text evidence="9">The sequence shown here is derived from an EMBL/GenBank/DDBJ whole genome shotgun (WGS) entry which is preliminary data.</text>
</comment>
<dbReference type="PROSITE" id="PS50885">
    <property type="entry name" value="HAMP"/>
    <property type="match status" value="1"/>
</dbReference>
<keyword evidence="4" id="KW-0175">Coiled coil</keyword>
<evidence type="ECO:0000256" key="3">
    <source>
        <dbReference type="PROSITE-ProRule" id="PRU00284"/>
    </source>
</evidence>
<feature type="transmembrane region" description="Helical" evidence="6">
    <location>
        <begin position="192"/>
        <end position="212"/>
    </location>
</feature>
<evidence type="ECO:0000313" key="10">
    <source>
        <dbReference type="Proteomes" id="UP000256345"/>
    </source>
</evidence>
<dbReference type="PANTHER" id="PTHR43531">
    <property type="entry name" value="PROTEIN ICFG"/>
    <property type="match status" value="1"/>
</dbReference>
<accession>A0ABX9JYX5</accession>
<name>A0ABX9JYX5_9BACT</name>
<dbReference type="InterPro" id="IPR004089">
    <property type="entry name" value="MCPsignal_dom"/>
</dbReference>
<feature type="domain" description="HAMP" evidence="8">
    <location>
        <begin position="213"/>
        <end position="265"/>
    </location>
</feature>
<dbReference type="InterPro" id="IPR024478">
    <property type="entry name" value="HlyB_4HB_MCP"/>
</dbReference>
<dbReference type="SMART" id="SM00283">
    <property type="entry name" value="MA"/>
    <property type="match status" value="1"/>
</dbReference>
<gene>
    <name evidence="9" type="ORF">ATI61_107448</name>
</gene>
<evidence type="ECO:0000259" key="7">
    <source>
        <dbReference type="PROSITE" id="PS50111"/>
    </source>
</evidence>
<feature type="region of interest" description="Disordered" evidence="5">
    <location>
        <begin position="282"/>
        <end position="306"/>
    </location>
</feature>
<dbReference type="PROSITE" id="PS50111">
    <property type="entry name" value="CHEMOTAXIS_TRANSDUC_2"/>
    <property type="match status" value="1"/>
</dbReference>
<evidence type="ECO:0000259" key="8">
    <source>
        <dbReference type="PROSITE" id="PS50885"/>
    </source>
</evidence>
<feature type="coiled-coil region" evidence="4">
    <location>
        <begin position="446"/>
        <end position="484"/>
    </location>
</feature>